<feature type="compositionally biased region" description="Polar residues" evidence="1">
    <location>
        <begin position="42"/>
        <end position="55"/>
    </location>
</feature>
<comment type="caution">
    <text evidence="2">The sequence shown here is derived from an EMBL/GenBank/DDBJ whole genome shotgun (WGS) entry which is preliminary data.</text>
</comment>
<gene>
    <name evidence="2" type="ORF">N8I77_008675</name>
</gene>
<proteinExistence type="predicted"/>
<organism evidence="2 3">
    <name type="scientific">Phomopsis amygdali</name>
    <name type="common">Fusicoccum amygdali</name>
    <dbReference type="NCBI Taxonomy" id="1214568"/>
    <lineage>
        <taxon>Eukaryota</taxon>
        <taxon>Fungi</taxon>
        <taxon>Dikarya</taxon>
        <taxon>Ascomycota</taxon>
        <taxon>Pezizomycotina</taxon>
        <taxon>Sordariomycetes</taxon>
        <taxon>Sordariomycetidae</taxon>
        <taxon>Diaporthales</taxon>
        <taxon>Diaporthaceae</taxon>
        <taxon>Diaporthe</taxon>
    </lineage>
</organism>
<evidence type="ECO:0000256" key="1">
    <source>
        <dbReference type="SAM" id="MobiDB-lite"/>
    </source>
</evidence>
<evidence type="ECO:0000313" key="3">
    <source>
        <dbReference type="Proteomes" id="UP001265746"/>
    </source>
</evidence>
<dbReference type="AlphaFoldDB" id="A0AAD9S9K3"/>
<evidence type="ECO:0000313" key="2">
    <source>
        <dbReference type="EMBL" id="KAK2602115.1"/>
    </source>
</evidence>
<feature type="compositionally biased region" description="Basic residues" evidence="1">
    <location>
        <begin position="21"/>
        <end position="32"/>
    </location>
</feature>
<protein>
    <submittedName>
        <fullName evidence="2">Uncharacterized protein</fullName>
    </submittedName>
</protein>
<feature type="compositionally biased region" description="Polar residues" evidence="1">
    <location>
        <begin position="77"/>
        <end position="90"/>
    </location>
</feature>
<dbReference type="EMBL" id="JAUJFL010000005">
    <property type="protein sequence ID" value="KAK2602115.1"/>
    <property type="molecule type" value="Genomic_DNA"/>
</dbReference>
<sequence length="168" mass="18436">MAILPHMCSQDDPDHEERRPRPARIVKSRPSTKGKEPAVDQASGQEPEPSQQPKTADSKSIGELFSPTRPTLGARLSSWSIRQRAQTSTAEAIPDTSNNRLLRSRSSQPLRPATPAHDLGSPPAARPTLRTRFSEWSLHQRAGEGLAVLQRVSPSYQAFFPTGRLVVG</sequence>
<dbReference type="Proteomes" id="UP001265746">
    <property type="component" value="Unassembled WGS sequence"/>
</dbReference>
<reference evidence="2" key="1">
    <citation type="submission" date="2023-06" db="EMBL/GenBank/DDBJ databases">
        <authorList>
            <person name="Noh H."/>
        </authorList>
    </citation>
    <scope>NUCLEOTIDE SEQUENCE</scope>
    <source>
        <strain evidence="2">DUCC20226</strain>
    </source>
</reference>
<accession>A0AAD9S9K3</accession>
<feature type="region of interest" description="Disordered" evidence="1">
    <location>
        <begin position="1"/>
        <end position="127"/>
    </location>
</feature>
<name>A0AAD9S9K3_PHOAM</name>
<feature type="compositionally biased region" description="Low complexity" evidence="1">
    <location>
        <begin position="97"/>
        <end position="111"/>
    </location>
</feature>
<keyword evidence="3" id="KW-1185">Reference proteome</keyword>